<dbReference type="SUPFAM" id="SSF141523">
    <property type="entry name" value="L,D-transpeptidase catalytic domain-like"/>
    <property type="match status" value="1"/>
</dbReference>
<reference evidence="9 10" key="1">
    <citation type="submission" date="2018-08" db="EMBL/GenBank/DDBJ databases">
        <title>Fulvimarina sp. 85, whole genome shotgun sequence.</title>
        <authorList>
            <person name="Tuo L."/>
        </authorList>
    </citation>
    <scope>NUCLEOTIDE SEQUENCE [LARGE SCALE GENOMIC DNA]</scope>
    <source>
        <strain evidence="9 10">85</strain>
    </source>
</reference>
<evidence type="ECO:0000259" key="8">
    <source>
        <dbReference type="PROSITE" id="PS52029"/>
    </source>
</evidence>
<dbReference type="InterPro" id="IPR038063">
    <property type="entry name" value="Transpep_catalytic_dom"/>
</dbReference>
<sequence length="171" mass="18940">MPLVVRRSPLSPLRGILSAGPFRVPCALGRSSTTIFKRESDGATPVASMSLLSIRRRHRRLPALRCPLPGRITRSRDGWCDAPTHAAYNRPVRLPFPASCEEMARTDRLYDAVVILDWNLSSRKRFGGSAIFFHLARPGYPPTEGCVAIAPRDMARIAPLLKLGARLVVTR</sequence>
<dbReference type="InterPro" id="IPR005490">
    <property type="entry name" value="LD_TPept_cat_dom"/>
</dbReference>
<evidence type="ECO:0000256" key="1">
    <source>
        <dbReference type="ARBA" id="ARBA00004752"/>
    </source>
</evidence>
<keyword evidence="5 7" id="KW-0573">Peptidoglycan synthesis</keyword>
<feature type="domain" description="L,D-TPase catalytic" evidence="8">
    <location>
        <begin position="1"/>
        <end position="170"/>
    </location>
</feature>
<evidence type="ECO:0000313" key="9">
    <source>
        <dbReference type="EMBL" id="RFC64327.1"/>
    </source>
</evidence>
<keyword evidence="4 7" id="KW-0133">Cell shape</keyword>
<dbReference type="GO" id="GO:0004180">
    <property type="term" value="F:carboxypeptidase activity"/>
    <property type="evidence" value="ECO:0007669"/>
    <property type="project" value="UniProtKB-ARBA"/>
</dbReference>
<feature type="active site" description="Nucleophile" evidence="7">
    <location>
        <position position="146"/>
    </location>
</feature>
<dbReference type="Pfam" id="PF03734">
    <property type="entry name" value="YkuD"/>
    <property type="match status" value="1"/>
</dbReference>
<dbReference type="GO" id="GO:0016740">
    <property type="term" value="F:transferase activity"/>
    <property type="evidence" value="ECO:0007669"/>
    <property type="project" value="UniProtKB-KW"/>
</dbReference>
<dbReference type="EMBL" id="QURL01000003">
    <property type="protein sequence ID" value="RFC64327.1"/>
    <property type="molecule type" value="Genomic_DNA"/>
</dbReference>
<comment type="pathway">
    <text evidence="1 7">Cell wall biogenesis; peptidoglycan biosynthesis.</text>
</comment>
<dbReference type="PANTHER" id="PTHR38589">
    <property type="entry name" value="BLR0621 PROTEIN"/>
    <property type="match status" value="1"/>
</dbReference>
<dbReference type="AlphaFoldDB" id="A0A371X553"/>
<dbReference type="CDD" id="cd16913">
    <property type="entry name" value="YkuD_like"/>
    <property type="match status" value="1"/>
</dbReference>
<dbReference type="OrthoDB" id="9804204at2"/>
<dbReference type="PANTHER" id="PTHR38589:SF1">
    <property type="entry name" value="BLR0621 PROTEIN"/>
    <property type="match status" value="1"/>
</dbReference>
<evidence type="ECO:0000256" key="2">
    <source>
        <dbReference type="ARBA" id="ARBA00005992"/>
    </source>
</evidence>
<keyword evidence="3" id="KW-0808">Transferase</keyword>
<evidence type="ECO:0000256" key="6">
    <source>
        <dbReference type="ARBA" id="ARBA00023316"/>
    </source>
</evidence>
<gene>
    <name evidence="9" type="ORF">DYI37_08350</name>
</gene>
<evidence type="ECO:0000256" key="3">
    <source>
        <dbReference type="ARBA" id="ARBA00022679"/>
    </source>
</evidence>
<comment type="caution">
    <text evidence="9">The sequence shown here is derived from an EMBL/GenBank/DDBJ whole genome shotgun (WGS) entry which is preliminary data.</text>
</comment>
<evidence type="ECO:0000313" key="10">
    <source>
        <dbReference type="Proteomes" id="UP000264310"/>
    </source>
</evidence>
<dbReference type="UniPathway" id="UPA00219"/>
<feature type="active site" description="Proton donor/acceptor" evidence="7">
    <location>
        <position position="134"/>
    </location>
</feature>
<evidence type="ECO:0000256" key="4">
    <source>
        <dbReference type="ARBA" id="ARBA00022960"/>
    </source>
</evidence>
<dbReference type="GO" id="GO:0008360">
    <property type="term" value="P:regulation of cell shape"/>
    <property type="evidence" value="ECO:0007669"/>
    <property type="project" value="UniProtKB-UniRule"/>
</dbReference>
<protein>
    <recommendedName>
        <fullName evidence="8">L,D-TPase catalytic domain-containing protein</fullName>
    </recommendedName>
</protein>
<keyword evidence="10" id="KW-1185">Reference proteome</keyword>
<dbReference type="Proteomes" id="UP000264310">
    <property type="component" value="Unassembled WGS sequence"/>
</dbReference>
<evidence type="ECO:0000256" key="5">
    <source>
        <dbReference type="ARBA" id="ARBA00022984"/>
    </source>
</evidence>
<proteinExistence type="inferred from homology"/>
<dbReference type="GO" id="GO:0071555">
    <property type="term" value="P:cell wall organization"/>
    <property type="evidence" value="ECO:0007669"/>
    <property type="project" value="UniProtKB-UniRule"/>
</dbReference>
<accession>A0A371X553</accession>
<dbReference type="GO" id="GO:0009252">
    <property type="term" value="P:peptidoglycan biosynthetic process"/>
    <property type="evidence" value="ECO:0007669"/>
    <property type="project" value="UniProtKB-UniPathway"/>
</dbReference>
<name>A0A371X553_9HYPH</name>
<dbReference type="PROSITE" id="PS52029">
    <property type="entry name" value="LD_TPASE"/>
    <property type="match status" value="1"/>
</dbReference>
<comment type="similarity">
    <text evidence="2">Belongs to the YkuD family.</text>
</comment>
<organism evidence="9 10">
    <name type="scientific">Fulvimarina endophytica</name>
    <dbReference type="NCBI Taxonomy" id="2293836"/>
    <lineage>
        <taxon>Bacteria</taxon>
        <taxon>Pseudomonadati</taxon>
        <taxon>Pseudomonadota</taxon>
        <taxon>Alphaproteobacteria</taxon>
        <taxon>Hyphomicrobiales</taxon>
        <taxon>Aurantimonadaceae</taxon>
        <taxon>Fulvimarina</taxon>
    </lineage>
</organism>
<keyword evidence="6 7" id="KW-0961">Cell wall biogenesis/degradation</keyword>
<dbReference type="RefSeq" id="WP_116682743.1">
    <property type="nucleotide sequence ID" value="NZ_QURL01000003.1"/>
</dbReference>
<evidence type="ECO:0000256" key="7">
    <source>
        <dbReference type="PROSITE-ProRule" id="PRU01373"/>
    </source>
</evidence>